<gene>
    <name evidence="4" type="ORF">GCM10009559_73090</name>
</gene>
<dbReference type="SUPFAM" id="SSF51905">
    <property type="entry name" value="FAD/NAD(P)-binding domain"/>
    <property type="match status" value="1"/>
</dbReference>
<dbReference type="Pfam" id="PF01494">
    <property type="entry name" value="FAD_binding_3"/>
    <property type="match status" value="1"/>
</dbReference>
<dbReference type="InterPro" id="IPR036188">
    <property type="entry name" value="FAD/NAD-bd_sf"/>
</dbReference>
<dbReference type="InterPro" id="IPR050493">
    <property type="entry name" value="FAD-dep_Monooxygenase_BioMet"/>
</dbReference>
<dbReference type="PRINTS" id="PR00420">
    <property type="entry name" value="RNGMNOXGNASE"/>
</dbReference>
<feature type="domain" description="FAD-binding" evidence="3">
    <location>
        <begin position="4"/>
        <end position="345"/>
    </location>
</feature>
<evidence type="ECO:0000313" key="5">
    <source>
        <dbReference type="Proteomes" id="UP001499967"/>
    </source>
</evidence>
<comment type="caution">
    <text evidence="4">The sequence shown here is derived from an EMBL/GenBank/DDBJ whole genome shotgun (WGS) entry which is preliminary data.</text>
</comment>
<accession>A0ABN1NFF8</accession>
<keyword evidence="1" id="KW-0560">Oxidoreductase</keyword>
<dbReference type="PANTHER" id="PTHR13789:SF309">
    <property type="entry name" value="PUTATIVE (AFU_ORTHOLOGUE AFUA_6G14510)-RELATED"/>
    <property type="match status" value="1"/>
</dbReference>
<dbReference type="PANTHER" id="PTHR13789">
    <property type="entry name" value="MONOOXYGENASE"/>
    <property type="match status" value="1"/>
</dbReference>
<reference evidence="4 5" key="1">
    <citation type="journal article" date="2019" name="Int. J. Syst. Evol. Microbiol.">
        <title>The Global Catalogue of Microorganisms (GCM) 10K type strain sequencing project: providing services to taxonomists for standard genome sequencing and annotation.</title>
        <authorList>
            <consortium name="The Broad Institute Genomics Platform"/>
            <consortium name="The Broad Institute Genome Sequencing Center for Infectious Disease"/>
            <person name="Wu L."/>
            <person name="Ma J."/>
        </authorList>
    </citation>
    <scope>NUCLEOTIDE SEQUENCE [LARGE SCALE GENOMIC DNA]</scope>
    <source>
        <strain evidence="4 5">JCM 11117</strain>
    </source>
</reference>
<keyword evidence="2 4" id="KW-0503">Monooxygenase</keyword>
<sequence length="403" mass="42793">MRTAVVIGAGIAGPVAAIALRRAGIAATVYEAHEGTADDVGAFLTLQVNGIDALRALDLGHVPEGLGFATPRMRFRSGTGKVLGEVSTGLALPDGTVAVTLRRADLYRVLRDEARSRGIAIEHGRRFVDARPVPGGVVAEFADGTTATADLLVGADGIRSRVRQVIDPEAPPARYVPVLNTGGYARTSAVDAAPGEFEMIFGKRAFFGYAVAPDGLVWWFANPPQPTEPAPGELAALTTEHWRARLHELFAPDRTAACAIIDATPGELTAWATYDVPSVRRWHRDRMIVVGDAAHATSPSSGQGASMAIEDAVELGRCLRDLPDPDTAFAAYEGLRRERVERVVANGARSSNAKAAGPVARVLRDAFLPLFLRRQAAEAAAWLHGHHIDWHTPVPTAAAAGRP</sequence>
<evidence type="ECO:0000256" key="2">
    <source>
        <dbReference type="ARBA" id="ARBA00023033"/>
    </source>
</evidence>
<dbReference type="Gene3D" id="3.50.50.60">
    <property type="entry name" value="FAD/NAD(P)-binding domain"/>
    <property type="match status" value="1"/>
</dbReference>
<proteinExistence type="predicted"/>
<evidence type="ECO:0000313" key="4">
    <source>
        <dbReference type="EMBL" id="GAA0905184.1"/>
    </source>
</evidence>
<evidence type="ECO:0000256" key="1">
    <source>
        <dbReference type="ARBA" id="ARBA00023002"/>
    </source>
</evidence>
<name>A0ABN1NFF8_9PSEU</name>
<dbReference type="GO" id="GO:0004497">
    <property type="term" value="F:monooxygenase activity"/>
    <property type="evidence" value="ECO:0007669"/>
    <property type="project" value="UniProtKB-KW"/>
</dbReference>
<keyword evidence="5" id="KW-1185">Reference proteome</keyword>
<protein>
    <submittedName>
        <fullName evidence="4">FAD-dependent monooxygenase</fullName>
    </submittedName>
</protein>
<evidence type="ECO:0000259" key="3">
    <source>
        <dbReference type="Pfam" id="PF01494"/>
    </source>
</evidence>
<dbReference type="RefSeq" id="WP_343946400.1">
    <property type="nucleotide sequence ID" value="NZ_BAAAHP010000276.1"/>
</dbReference>
<dbReference type="InterPro" id="IPR002938">
    <property type="entry name" value="FAD-bd"/>
</dbReference>
<organism evidence="4 5">
    <name type="scientific">Pseudonocardia zijingensis</name>
    <dbReference type="NCBI Taxonomy" id="153376"/>
    <lineage>
        <taxon>Bacteria</taxon>
        <taxon>Bacillati</taxon>
        <taxon>Actinomycetota</taxon>
        <taxon>Actinomycetes</taxon>
        <taxon>Pseudonocardiales</taxon>
        <taxon>Pseudonocardiaceae</taxon>
        <taxon>Pseudonocardia</taxon>
    </lineage>
</organism>
<dbReference type="Proteomes" id="UP001499967">
    <property type="component" value="Unassembled WGS sequence"/>
</dbReference>
<dbReference type="EMBL" id="BAAAHP010000276">
    <property type="protein sequence ID" value="GAA0905184.1"/>
    <property type="molecule type" value="Genomic_DNA"/>
</dbReference>